<gene>
    <name evidence="1" type="ORF">DSO57_1011446</name>
</gene>
<evidence type="ECO:0000313" key="2">
    <source>
        <dbReference type="Proteomes" id="UP001165960"/>
    </source>
</evidence>
<dbReference type="Proteomes" id="UP001165960">
    <property type="component" value="Unassembled WGS sequence"/>
</dbReference>
<proteinExistence type="predicted"/>
<accession>A0ACC2RL47</accession>
<sequence length="175" mass="19954">MHIELIETGSAGFKDSFSAYQRCDFKQPPPRFTGGQRGSRKSPKPPSTKLSWEDVQTYFILQSGTLLRFIPSFFSNSYFQAVTFLDAYPSLVGFTYPFCFILSLVLFFFFCYCLISGSITLSIALFGWLLMHSFLTTSSFMIVVLPIMTITFWGCVFSGIAYYLYSLFFETGPKK</sequence>
<dbReference type="EMBL" id="QTSX02007139">
    <property type="protein sequence ID" value="KAJ9050759.1"/>
    <property type="molecule type" value="Genomic_DNA"/>
</dbReference>
<evidence type="ECO:0000313" key="1">
    <source>
        <dbReference type="EMBL" id="KAJ9050759.1"/>
    </source>
</evidence>
<organism evidence="1 2">
    <name type="scientific">Entomophthora muscae</name>
    <dbReference type="NCBI Taxonomy" id="34485"/>
    <lineage>
        <taxon>Eukaryota</taxon>
        <taxon>Fungi</taxon>
        <taxon>Fungi incertae sedis</taxon>
        <taxon>Zoopagomycota</taxon>
        <taxon>Entomophthoromycotina</taxon>
        <taxon>Entomophthoromycetes</taxon>
        <taxon>Entomophthorales</taxon>
        <taxon>Entomophthoraceae</taxon>
        <taxon>Entomophthora</taxon>
    </lineage>
</organism>
<comment type="caution">
    <text evidence="1">The sequence shown here is derived from an EMBL/GenBank/DDBJ whole genome shotgun (WGS) entry which is preliminary data.</text>
</comment>
<reference evidence="1" key="1">
    <citation type="submission" date="2022-04" db="EMBL/GenBank/DDBJ databases">
        <title>Genome of the entomopathogenic fungus Entomophthora muscae.</title>
        <authorList>
            <person name="Elya C."/>
            <person name="Lovett B.R."/>
            <person name="Lee E."/>
            <person name="Macias A.M."/>
            <person name="Hajek A.E."/>
            <person name="De Bivort B.L."/>
            <person name="Kasson M.T."/>
            <person name="De Fine Licht H.H."/>
            <person name="Stajich J.E."/>
        </authorList>
    </citation>
    <scope>NUCLEOTIDE SEQUENCE</scope>
    <source>
        <strain evidence="1">Berkeley</strain>
    </source>
</reference>
<protein>
    <submittedName>
        <fullName evidence="1">Uncharacterized protein</fullName>
    </submittedName>
</protein>
<keyword evidence="2" id="KW-1185">Reference proteome</keyword>
<name>A0ACC2RL47_9FUNG</name>